<dbReference type="GO" id="GO:0051083">
    <property type="term" value="P:'de novo' cotranslational protein folding"/>
    <property type="evidence" value="ECO:0007669"/>
    <property type="project" value="TreeGrafter"/>
</dbReference>
<dbReference type="OrthoDB" id="4033880at2759"/>
<evidence type="ECO:0000256" key="1">
    <source>
        <dbReference type="ARBA" id="ARBA00006133"/>
    </source>
</evidence>
<organism evidence="4 5">
    <name type="scientific">Psylliodes chrysocephalus</name>
    <dbReference type="NCBI Taxonomy" id="3402493"/>
    <lineage>
        <taxon>Eukaryota</taxon>
        <taxon>Metazoa</taxon>
        <taxon>Ecdysozoa</taxon>
        <taxon>Arthropoda</taxon>
        <taxon>Hexapoda</taxon>
        <taxon>Insecta</taxon>
        <taxon>Pterygota</taxon>
        <taxon>Neoptera</taxon>
        <taxon>Endopterygota</taxon>
        <taxon>Coleoptera</taxon>
        <taxon>Polyphaga</taxon>
        <taxon>Cucujiformia</taxon>
        <taxon>Chrysomeloidea</taxon>
        <taxon>Chrysomelidae</taxon>
        <taxon>Galerucinae</taxon>
        <taxon>Alticini</taxon>
        <taxon>Psylliodes</taxon>
    </lineage>
</organism>
<dbReference type="SMART" id="SM00273">
    <property type="entry name" value="ENTH"/>
    <property type="match status" value="1"/>
</dbReference>
<dbReference type="InterPro" id="IPR019337">
    <property type="entry name" value="Telomere_length_regulation_dom"/>
</dbReference>
<feature type="domain" description="ENTH" evidence="3">
    <location>
        <begin position="20"/>
        <end position="153"/>
    </location>
</feature>
<evidence type="ECO:0000313" key="4">
    <source>
        <dbReference type="EMBL" id="CAH1114778.1"/>
    </source>
</evidence>
<dbReference type="InterPro" id="IPR008942">
    <property type="entry name" value="ENTH_VHS"/>
</dbReference>
<dbReference type="InterPro" id="IPR038528">
    <property type="entry name" value="TEL2_C_sf"/>
</dbReference>
<feature type="compositionally biased region" description="Polar residues" evidence="2">
    <location>
        <begin position="174"/>
        <end position="186"/>
    </location>
</feature>
<dbReference type="AlphaFoldDB" id="A0A9P0D4Z6"/>
<reference evidence="4" key="1">
    <citation type="submission" date="2022-01" db="EMBL/GenBank/DDBJ databases">
        <authorList>
            <person name="King R."/>
        </authorList>
    </citation>
    <scope>NUCLEOTIDE SEQUENCE</scope>
</reference>
<proteinExistence type="inferred from homology"/>
<dbReference type="PROSITE" id="PS50942">
    <property type="entry name" value="ENTH"/>
    <property type="match status" value="1"/>
</dbReference>
<dbReference type="Proteomes" id="UP001153636">
    <property type="component" value="Chromosome 8"/>
</dbReference>
<comment type="similarity">
    <text evidence="1">Belongs to the TEL2 family.</text>
</comment>
<evidence type="ECO:0000313" key="5">
    <source>
        <dbReference type="Proteomes" id="UP001153636"/>
    </source>
</evidence>
<dbReference type="GO" id="GO:0042162">
    <property type="term" value="F:telomeric DNA binding"/>
    <property type="evidence" value="ECO:0007669"/>
    <property type="project" value="TreeGrafter"/>
</dbReference>
<dbReference type="Pfam" id="PF10193">
    <property type="entry name" value="Telomere_reg-2"/>
    <property type="match status" value="1"/>
</dbReference>
<dbReference type="GO" id="GO:0051879">
    <property type="term" value="F:Hsp90 protein binding"/>
    <property type="evidence" value="ECO:0007669"/>
    <property type="project" value="TreeGrafter"/>
</dbReference>
<dbReference type="Gene3D" id="1.25.40.90">
    <property type="match status" value="1"/>
</dbReference>
<evidence type="ECO:0000256" key="2">
    <source>
        <dbReference type="SAM" id="MobiDB-lite"/>
    </source>
</evidence>
<dbReference type="CDD" id="cd16989">
    <property type="entry name" value="ENTH_EpsinR"/>
    <property type="match status" value="1"/>
</dbReference>
<dbReference type="EMBL" id="OV651820">
    <property type="protein sequence ID" value="CAH1114778.1"/>
    <property type="molecule type" value="Genomic_DNA"/>
</dbReference>
<dbReference type="SUPFAM" id="SSF48464">
    <property type="entry name" value="ENTH/VHS domain"/>
    <property type="match status" value="1"/>
</dbReference>
<protein>
    <recommendedName>
        <fullName evidence="3">ENTH domain-containing protein</fullName>
    </recommendedName>
</protein>
<evidence type="ECO:0000259" key="3">
    <source>
        <dbReference type="PROSITE" id="PS50942"/>
    </source>
</evidence>
<sequence length="1229" mass="141085">MENLLPSMWKVRDLADKVTSVVMNYTEVEAKVREATNEDPWGPTGQIMQELAHSTFTDEHVPEVISMLWKRMLQDNKQHWRIMYKSLLVLNYLIKNGSERVIMSAREHIYDLRSLENYTFIDDVGKDQGVNIRHTVKELIEFVQDDDRLREERKKAKKNKDKFIGMSSDTFGSRSGNDLLNDNFDPSVSEPHLEAKASSNEFGDLAALGNPPDTIQEKEDNFADFSSALSPNSGSDTASQYSAKNPLTALSSNNIDGAVAAPEVGGVLSTVQKTNIDLDFGSLNIQPQPVAPNNNFGLMGNSNADFMSSDAERDATACRPSKFSEQWRAVSRQQATVIEKELTEVLINFVTNTNRTKKIASEAQLDDILLQIEEIVSLLPGTLTVQKVLDIDSDCYSELIEQPYRDFLDCLLSYFDDNFPFRGDTLYESVKNLLCVENDRLFLLNIKALVKILPKKSEGKITELLQIVLESDGLFSFIVYHIIDKKSSFIGFDQDESFNIWKDFVNVLVSLPSRISNILEGIVPNFFSIRYYTNFLLLTFLKIVEFLSEFLSHEAEIEKLIDYSKLSLLLSKIVTDFNDNANSESIKCFIEIIALLTNSKCSKISLYQNILRKILFKLDRSAVNTFAKMLLLNVDPNKYLITNILGKDLIKNENWKFVLCTKIPLLTNFSGNYTNLMLNLTIYLSSSNHFLLLKLFTELLTVWADKSAINRTSIEQRLFITEFMLYIFNSMQNISLSDREFENIKEKVYSGIVVHLESNIDKIRSTGMKFGEIILNYLTKEGNNDADAVLKFDYDTLNEECKIIVNSLQKIWDTDIQVYYKEKTDFDTKLNDVIMKLKDREDKIISYIPPERKFRCKKTLQEPKNEITLSQLKTNSRIKIIDSTDLHLDSDDDLEPYDVSNDIPTTSKKNPPMYLRDLRDGLIETEDCDIFRLSLENCENLITAQLHDDDASIGLEILEILLSIEPKFYVENFDDLVFQSAVAVTTVYPSYYAEYLCKQIHADIGIFSISKRVFMLNVLRQTAKNLSVIKTEKNTDKKRSKKQIELDTAEEVIRKRLEAKTRYFHKYKQVKNEQINRFSEFAGYFFFPLLYGYNQNKMLNQCTQTDSDFVFLIHFIETLAIIMCASQNCPVAPRMAKEIFHFSWFLRFHKEVKVRMAVLSLIACAIMNVPKSILLRDFTNELLEIRLWLSDLLSPNVAKGEPNLECRDLAGCTIVLIEGILKEETDVDD</sequence>
<dbReference type="PANTHER" id="PTHR15830:SF10">
    <property type="entry name" value="TELOMERE LENGTH REGULATION PROTEIN TEL2 HOMOLOG"/>
    <property type="match status" value="1"/>
</dbReference>
<dbReference type="FunFam" id="1.25.40.90:FF:000006">
    <property type="entry name" value="Clathrin interactor 1"/>
    <property type="match status" value="1"/>
</dbReference>
<accession>A0A9P0D4Z6</accession>
<dbReference type="InterPro" id="IPR013809">
    <property type="entry name" value="ENTH"/>
</dbReference>
<dbReference type="PANTHER" id="PTHR15830">
    <property type="entry name" value="TELOMERE LENGTH REGULATION PROTEIN TEL2 FAMILY MEMBER"/>
    <property type="match status" value="1"/>
</dbReference>
<dbReference type="Pfam" id="PF01417">
    <property type="entry name" value="ENTH"/>
    <property type="match status" value="1"/>
</dbReference>
<gene>
    <name evidence="4" type="ORF">PSYICH_LOCUS14337</name>
</gene>
<dbReference type="Gene3D" id="1.25.40.720">
    <property type="entry name" value="Telomere length regulation protein 2, C-terminal domain"/>
    <property type="match status" value="2"/>
</dbReference>
<dbReference type="GO" id="GO:0005829">
    <property type="term" value="C:cytosol"/>
    <property type="evidence" value="ECO:0007669"/>
    <property type="project" value="TreeGrafter"/>
</dbReference>
<feature type="region of interest" description="Disordered" evidence="2">
    <location>
        <begin position="174"/>
        <end position="193"/>
    </location>
</feature>
<dbReference type="InterPro" id="IPR051970">
    <property type="entry name" value="TEL2_Regulation"/>
</dbReference>
<name>A0A9P0D4Z6_9CUCU</name>
<keyword evidence="5" id="KW-1185">Reference proteome</keyword>